<evidence type="ECO:0000313" key="1">
    <source>
        <dbReference type="EMBL" id="KAI4333868.1"/>
    </source>
</evidence>
<gene>
    <name evidence="1" type="ORF">L6164_018623</name>
</gene>
<comment type="caution">
    <text evidence="1">The sequence shown here is derived from an EMBL/GenBank/DDBJ whole genome shotgun (WGS) entry which is preliminary data.</text>
</comment>
<dbReference type="EMBL" id="CM039432">
    <property type="protein sequence ID" value="KAI4333868.1"/>
    <property type="molecule type" value="Genomic_DNA"/>
</dbReference>
<accession>A0ACB9NBL7</accession>
<protein>
    <submittedName>
        <fullName evidence="1">Uncharacterized protein</fullName>
    </submittedName>
</protein>
<proteinExistence type="predicted"/>
<reference evidence="1 2" key="1">
    <citation type="journal article" date="2022" name="DNA Res.">
        <title>Chromosomal-level genome assembly of the orchid tree Bauhinia variegata (Leguminosae; Cercidoideae) supports the allotetraploid origin hypothesis of Bauhinia.</title>
        <authorList>
            <person name="Zhong Y."/>
            <person name="Chen Y."/>
            <person name="Zheng D."/>
            <person name="Pang J."/>
            <person name="Liu Y."/>
            <person name="Luo S."/>
            <person name="Meng S."/>
            <person name="Qian L."/>
            <person name="Wei D."/>
            <person name="Dai S."/>
            <person name="Zhou R."/>
        </authorList>
    </citation>
    <scope>NUCLEOTIDE SEQUENCE [LARGE SCALE GENOMIC DNA]</scope>
    <source>
        <strain evidence="1">BV-YZ2020</strain>
    </source>
</reference>
<dbReference type="Proteomes" id="UP000828941">
    <property type="component" value="Chromosome 7"/>
</dbReference>
<evidence type="ECO:0000313" key="2">
    <source>
        <dbReference type="Proteomes" id="UP000828941"/>
    </source>
</evidence>
<sequence length="205" mass="22509">MSLIFVYGYLMFLAAKSLSAGREILLQILGPGVIGHLGCLSKETAQTQVSVAMGLLAGSTVMLLTVLWGSCLIVGKCDLENSVAVEQKDTKGFSIHGLVLYQIFLPWIQSRLFACVKHKYIMSGLLEQLTTQSKGRFLKDNDEPDIEVIQQLFETLAKNSSGHITAKDLKSSYDRGMHFEGTDMEINDAVVEVIVGVCQRNHKVG</sequence>
<name>A0ACB9NBL7_BAUVA</name>
<organism evidence="1 2">
    <name type="scientific">Bauhinia variegata</name>
    <name type="common">Purple orchid tree</name>
    <name type="synonym">Phanera variegata</name>
    <dbReference type="NCBI Taxonomy" id="167791"/>
    <lineage>
        <taxon>Eukaryota</taxon>
        <taxon>Viridiplantae</taxon>
        <taxon>Streptophyta</taxon>
        <taxon>Embryophyta</taxon>
        <taxon>Tracheophyta</taxon>
        <taxon>Spermatophyta</taxon>
        <taxon>Magnoliopsida</taxon>
        <taxon>eudicotyledons</taxon>
        <taxon>Gunneridae</taxon>
        <taxon>Pentapetalae</taxon>
        <taxon>rosids</taxon>
        <taxon>fabids</taxon>
        <taxon>Fabales</taxon>
        <taxon>Fabaceae</taxon>
        <taxon>Cercidoideae</taxon>
        <taxon>Cercideae</taxon>
        <taxon>Bauhiniinae</taxon>
        <taxon>Bauhinia</taxon>
    </lineage>
</organism>
<keyword evidence="2" id="KW-1185">Reference proteome</keyword>